<reference evidence="1 2" key="1">
    <citation type="submission" date="2019-09" db="EMBL/GenBank/DDBJ databases">
        <title>Genome sequence and assembly of Taibaiella sp.</title>
        <authorList>
            <person name="Chhetri G."/>
        </authorList>
    </citation>
    <scope>NUCLEOTIDE SEQUENCE [LARGE SCALE GENOMIC DNA]</scope>
    <source>
        <strain evidence="1 2">KVB11</strain>
    </source>
</reference>
<protein>
    <submittedName>
        <fullName evidence="1">Uncharacterized protein</fullName>
    </submittedName>
</protein>
<sequence length="78" mass="8808">MKKNIPTELTHECSLQNFTVSRVEEEDGPYKTYIVTIGEDSFTVRKSDDHMWISGDAAKLHGDDILNSIGCYIDNNSI</sequence>
<organism evidence="1 2">
    <name type="scientific">Taibaiella lutea</name>
    <dbReference type="NCBI Taxonomy" id="2608001"/>
    <lineage>
        <taxon>Bacteria</taxon>
        <taxon>Pseudomonadati</taxon>
        <taxon>Bacteroidota</taxon>
        <taxon>Chitinophagia</taxon>
        <taxon>Chitinophagales</taxon>
        <taxon>Chitinophagaceae</taxon>
        <taxon>Taibaiella</taxon>
    </lineage>
</organism>
<evidence type="ECO:0000313" key="1">
    <source>
        <dbReference type="EMBL" id="KAA5532219.1"/>
    </source>
</evidence>
<evidence type="ECO:0000313" key="2">
    <source>
        <dbReference type="Proteomes" id="UP000323632"/>
    </source>
</evidence>
<dbReference type="Proteomes" id="UP000323632">
    <property type="component" value="Unassembled WGS sequence"/>
</dbReference>
<dbReference type="RefSeq" id="WP_150033721.1">
    <property type="nucleotide sequence ID" value="NZ_VWSH01000004.1"/>
</dbReference>
<dbReference type="AlphaFoldDB" id="A0A5M6CGH2"/>
<name>A0A5M6CGH2_9BACT</name>
<gene>
    <name evidence="1" type="ORF">F0919_15585</name>
</gene>
<keyword evidence="2" id="KW-1185">Reference proteome</keyword>
<accession>A0A5M6CGH2</accession>
<comment type="caution">
    <text evidence="1">The sequence shown here is derived from an EMBL/GenBank/DDBJ whole genome shotgun (WGS) entry which is preliminary data.</text>
</comment>
<dbReference type="EMBL" id="VWSH01000004">
    <property type="protein sequence ID" value="KAA5532219.1"/>
    <property type="molecule type" value="Genomic_DNA"/>
</dbReference>
<proteinExistence type="predicted"/>